<reference evidence="5 6" key="2">
    <citation type="submission" date="2019-02" db="EMBL/GenBank/DDBJ databases">
        <title>'Lichenibacterium ramalinii' gen. nov. sp. nov., 'Lichenibacterium minor' gen. nov. sp. nov.</title>
        <authorList>
            <person name="Pankratov T."/>
        </authorList>
    </citation>
    <scope>NUCLEOTIDE SEQUENCE [LARGE SCALE GENOMIC DNA]</scope>
    <source>
        <strain evidence="5 6">RmlP026</strain>
    </source>
</reference>
<evidence type="ECO:0000259" key="2">
    <source>
        <dbReference type="PROSITE" id="PS50113"/>
    </source>
</evidence>
<feature type="domain" description="EAL" evidence="3">
    <location>
        <begin position="468"/>
        <end position="721"/>
    </location>
</feature>
<dbReference type="SMART" id="SM00267">
    <property type="entry name" value="GGDEF"/>
    <property type="match status" value="1"/>
</dbReference>
<dbReference type="PROSITE" id="PS50887">
    <property type="entry name" value="GGDEF"/>
    <property type="match status" value="1"/>
</dbReference>
<evidence type="ECO:0000313" key="6">
    <source>
        <dbReference type="Proteomes" id="UP000290759"/>
    </source>
</evidence>
<comment type="caution">
    <text evidence="5">The sequence shown here is derived from an EMBL/GenBank/DDBJ whole genome shotgun (WGS) entry which is preliminary data.</text>
</comment>
<accession>A0A4Q2U997</accession>
<dbReference type="AlphaFoldDB" id="A0A4Q2U997"/>
<dbReference type="InterPro" id="IPR035919">
    <property type="entry name" value="EAL_sf"/>
</dbReference>
<dbReference type="Gene3D" id="3.30.450.40">
    <property type="match status" value="1"/>
</dbReference>
<dbReference type="InterPro" id="IPR052155">
    <property type="entry name" value="Biofilm_reg_signaling"/>
</dbReference>
<dbReference type="Pfam" id="PF13426">
    <property type="entry name" value="PAS_9"/>
    <property type="match status" value="1"/>
</dbReference>
<dbReference type="Gene3D" id="3.30.70.270">
    <property type="match status" value="1"/>
</dbReference>
<dbReference type="RefSeq" id="WP_129223212.1">
    <property type="nucleotide sequence ID" value="NZ_QYBB01000002.1"/>
</dbReference>
<dbReference type="InterPro" id="IPR043128">
    <property type="entry name" value="Rev_trsase/Diguanyl_cyclase"/>
</dbReference>
<keyword evidence="6" id="KW-1185">Reference proteome</keyword>
<feature type="domain" description="PAC" evidence="2">
    <location>
        <begin position="246"/>
        <end position="296"/>
    </location>
</feature>
<dbReference type="Gene3D" id="3.20.20.450">
    <property type="entry name" value="EAL domain"/>
    <property type="match status" value="1"/>
</dbReference>
<dbReference type="CDD" id="cd00130">
    <property type="entry name" value="PAS"/>
    <property type="match status" value="1"/>
</dbReference>
<dbReference type="SUPFAM" id="SSF141868">
    <property type="entry name" value="EAL domain-like"/>
    <property type="match status" value="1"/>
</dbReference>
<evidence type="ECO:0000259" key="1">
    <source>
        <dbReference type="PROSITE" id="PS50112"/>
    </source>
</evidence>
<dbReference type="OrthoDB" id="9814202at2"/>
<dbReference type="Pfam" id="PF00563">
    <property type="entry name" value="EAL"/>
    <property type="match status" value="1"/>
</dbReference>
<dbReference type="CDD" id="cd01949">
    <property type="entry name" value="GGDEF"/>
    <property type="match status" value="1"/>
</dbReference>
<dbReference type="SMART" id="SM00086">
    <property type="entry name" value="PAC"/>
    <property type="match status" value="1"/>
</dbReference>
<dbReference type="PROSITE" id="PS50112">
    <property type="entry name" value="PAS"/>
    <property type="match status" value="1"/>
</dbReference>
<dbReference type="InterPro" id="IPR000700">
    <property type="entry name" value="PAS-assoc_C"/>
</dbReference>
<dbReference type="CDD" id="cd01948">
    <property type="entry name" value="EAL"/>
    <property type="match status" value="1"/>
</dbReference>
<dbReference type="Proteomes" id="UP000290759">
    <property type="component" value="Unassembled WGS sequence"/>
</dbReference>
<dbReference type="SUPFAM" id="SSF55785">
    <property type="entry name" value="PYP-like sensor domain (PAS domain)"/>
    <property type="match status" value="1"/>
</dbReference>
<reference evidence="5 6" key="1">
    <citation type="submission" date="2018-12" db="EMBL/GenBank/DDBJ databases">
        <authorList>
            <person name="Grouzdev D.S."/>
            <person name="Krutkina M.S."/>
        </authorList>
    </citation>
    <scope>NUCLEOTIDE SEQUENCE [LARGE SCALE GENOMIC DNA]</scope>
    <source>
        <strain evidence="5 6">RmlP026</strain>
    </source>
</reference>
<dbReference type="InterPro" id="IPR029787">
    <property type="entry name" value="Nucleotide_cyclase"/>
</dbReference>
<dbReference type="PANTHER" id="PTHR44757">
    <property type="entry name" value="DIGUANYLATE CYCLASE DGCP"/>
    <property type="match status" value="1"/>
</dbReference>
<evidence type="ECO:0000313" key="5">
    <source>
        <dbReference type="EMBL" id="RYC33379.1"/>
    </source>
</evidence>
<dbReference type="PROSITE" id="PS50113">
    <property type="entry name" value="PAC"/>
    <property type="match status" value="1"/>
</dbReference>
<dbReference type="InterPro" id="IPR000160">
    <property type="entry name" value="GGDEF_dom"/>
</dbReference>
<dbReference type="InterPro" id="IPR001610">
    <property type="entry name" value="PAC"/>
</dbReference>
<dbReference type="InterPro" id="IPR000014">
    <property type="entry name" value="PAS"/>
</dbReference>
<dbReference type="InterPro" id="IPR029016">
    <property type="entry name" value="GAF-like_dom_sf"/>
</dbReference>
<dbReference type="SUPFAM" id="SSF55073">
    <property type="entry name" value="Nucleotide cyclase"/>
    <property type="match status" value="1"/>
</dbReference>
<dbReference type="Gene3D" id="3.30.450.20">
    <property type="entry name" value="PAS domain"/>
    <property type="match status" value="1"/>
</dbReference>
<dbReference type="SMART" id="SM00052">
    <property type="entry name" value="EAL"/>
    <property type="match status" value="1"/>
</dbReference>
<dbReference type="Pfam" id="PF01590">
    <property type="entry name" value="GAF"/>
    <property type="match status" value="1"/>
</dbReference>
<protein>
    <submittedName>
        <fullName evidence="5">GGDEF and EAL domain-containing protein</fullName>
    </submittedName>
</protein>
<sequence>MQPDTPRPRDAERATLDVLKSYSLDGPAPEGAFEHVVRLAADLFEVPTALVSFDDGCEQLVASARVGFDGRATRRDVSFCTHAMARGDVMVVPDALDDPRFRHNPMVTGEPFIRFYAGVPIVTPKGHRLGAICVIDAVPRPPLTERQCGLLRSLARIVMDQLEQRRLDTMRRAAMRMAAATPDAIVCSDDAGAVTFWNAAAERIFGHTRDEMVGRPLATLVPAEFRPRHRELMARRFAEGEDAAPRTVEAIGLRRDGTRVPIEISLATWRDGDHVNVGSIIRDLSERDRTRERVRHLTHFDRLTDLPNRAQFLERVDHALSTVDRFAVLQVGLDRFKAVNGTLGTAAGDRVLVAAAGRVRAAVGAAAVVARLGADEFGVLVAGADAAALAAALARSLVERLGEPFPVGGALCHLGASVGVVLAPDPSVALGADCVLKRALLALQQAKMAGGRRFEVFEPQLGERAEERHRIEGELRGALERGEFELHVQPQVQLPGGGLVGAEALLRWRHPERGLLSPAAFLPVLETSDMAVPVGRWIIREACAFAALMDARGVPLRMGINLFAAQLRDPGLFDVVADALAATGLPGPLCELEITETTVLGLDESVIAPLRRLRGLGVGVAFDDYGTGYASLSLLKRYPLTRLKIDREFVRDLRTDPDDAAIVKAVIALGASLGLDVIAEGIETPEQASALVGFGCREAQGYLFGKPMPMADFAACRAAPPPRKSA</sequence>
<dbReference type="SUPFAM" id="SSF55781">
    <property type="entry name" value="GAF domain-like"/>
    <property type="match status" value="1"/>
</dbReference>
<dbReference type="PROSITE" id="PS50883">
    <property type="entry name" value="EAL"/>
    <property type="match status" value="1"/>
</dbReference>
<feature type="domain" description="PAS" evidence="1">
    <location>
        <begin position="170"/>
        <end position="241"/>
    </location>
</feature>
<dbReference type="InterPro" id="IPR003018">
    <property type="entry name" value="GAF"/>
</dbReference>
<evidence type="ECO:0000259" key="3">
    <source>
        <dbReference type="PROSITE" id="PS50883"/>
    </source>
</evidence>
<name>A0A4Q2U997_9HYPH</name>
<dbReference type="InterPro" id="IPR035965">
    <property type="entry name" value="PAS-like_dom_sf"/>
</dbReference>
<organism evidence="5 6">
    <name type="scientific">Lichenibacterium minor</name>
    <dbReference type="NCBI Taxonomy" id="2316528"/>
    <lineage>
        <taxon>Bacteria</taxon>
        <taxon>Pseudomonadati</taxon>
        <taxon>Pseudomonadota</taxon>
        <taxon>Alphaproteobacteria</taxon>
        <taxon>Hyphomicrobiales</taxon>
        <taxon>Lichenihabitantaceae</taxon>
        <taxon>Lichenibacterium</taxon>
    </lineage>
</organism>
<dbReference type="NCBIfam" id="TIGR00229">
    <property type="entry name" value="sensory_box"/>
    <property type="match status" value="1"/>
</dbReference>
<feature type="domain" description="GGDEF" evidence="4">
    <location>
        <begin position="324"/>
        <end position="459"/>
    </location>
</feature>
<dbReference type="NCBIfam" id="TIGR00254">
    <property type="entry name" value="GGDEF"/>
    <property type="match status" value="1"/>
</dbReference>
<dbReference type="InterPro" id="IPR001633">
    <property type="entry name" value="EAL_dom"/>
</dbReference>
<gene>
    <name evidence="5" type="ORF">D3273_02575</name>
</gene>
<dbReference type="SMART" id="SM00091">
    <property type="entry name" value="PAS"/>
    <property type="match status" value="1"/>
</dbReference>
<dbReference type="EMBL" id="QYBB01000002">
    <property type="protein sequence ID" value="RYC33379.1"/>
    <property type="molecule type" value="Genomic_DNA"/>
</dbReference>
<dbReference type="PANTHER" id="PTHR44757:SF2">
    <property type="entry name" value="BIOFILM ARCHITECTURE MAINTENANCE PROTEIN MBAA"/>
    <property type="match status" value="1"/>
</dbReference>
<proteinExistence type="predicted"/>
<evidence type="ECO:0000259" key="4">
    <source>
        <dbReference type="PROSITE" id="PS50887"/>
    </source>
</evidence>
<dbReference type="SMART" id="SM00065">
    <property type="entry name" value="GAF"/>
    <property type="match status" value="1"/>
</dbReference>
<dbReference type="Pfam" id="PF00990">
    <property type="entry name" value="GGDEF"/>
    <property type="match status" value="1"/>
</dbReference>